<accession>A0ABQ8DS40</accession>
<keyword evidence="1" id="KW-0812">Transmembrane</keyword>
<protein>
    <submittedName>
        <fullName evidence="2">Uncharacterized protein</fullName>
    </submittedName>
</protein>
<name>A0ABQ8DS40_BRANA</name>
<keyword evidence="3" id="KW-1185">Reference proteome</keyword>
<dbReference type="EMBL" id="JAGKQM010000003">
    <property type="protein sequence ID" value="KAH0932190.1"/>
    <property type="molecule type" value="Genomic_DNA"/>
</dbReference>
<evidence type="ECO:0000313" key="3">
    <source>
        <dbReference type="Proteomes" id="UP000824890"/>
    </source>
</evidence>
<feature type="transmembrane region" description="Helical" evidence="1">
    <location>
        <begin position="120"/>
        <end position="141"/>
    </location>
</feature>
<evidence type="ECO:0000256" key="1">
    <source>
        <dbReference type="SAM" id="Phobius"/>
    </source>
</evidence>
<dbReference type="Proteomes" id="UP000824890">
    <property type="component" value="Unassembled WGS sequence"/>
</dbReference>
<proteinExistence type="predicted"/>
<feature type="transmembrane region" description="Helical" evidence="1">
    <location>
        <begin position="30"/>
        <end position="49"/>
    </location>
</feature>
<evidence type="ECO:0000313" key="2">
    <source>
        <dbReference type="EMBL" id="KAH0932190.1"/>
    </source>
</evidence>
<keyword evidence="1" id="KW-1133">Transmembrane helix</keyword>
<gene>
    <name evidence="2" type="ORF">HID58_009307</name>
</gene>
<organism evidence="2 3">
    <name type="scientific">Brassica napus</name>
    <name type="common">Rape</name>
    <dbReference type="NCBI Taxonomy" id="3708"/>
    <lineage>
        <taxon>Eukaryota</taxon>
        <taxon>Viridiplantae</taxon>
        <taxon>Streptophyta</taxon>
        <taxon>Embryophyta</taxon>
        <taxon>Tracheophyta</taxon>
        <taxon>Spermatophyta</taxon>
        <taxon>Magnoliopsida</taxon>
        <taxon>eudicotyledons</taxon>
        <taxon>Gunneridae</taxon>
        <taxon>Pentapetalae</taxon>
        <taxon>rosids</taxon>
        <taxon>malvids</taxon>
        <taxon>Brassicales</taxon>
        <taxon>Brassicaceae</taxon>
        <taxon>Brassiceae</taxon>
        <taxon>Brassica</taxon>
    </lineage>
</organism>
<reference evidence="2 3" key="1">
    <citation type="submission" date="2021-05" db="EMBL/GenBank/DDBJ databases">
        <title>Genome Assembly of Synthetic Allotetraploid Brassica napus Reveals Homoeologous Exchanges between Subgenomes.</title>
        <authorList>
            <person name="Davis J.T."/>
        </authorList>
    </citation>
    <scope>NUCLEOTIDE SEQUENCE [LARGE SCALE GENOMIC DNA]</scope>
    <source>
        <strain evidence="3">cv. Da-Ae</strain>
        <tissue evidence="2">Seedling</tissue>
    </source>
</reference>
<keyword evidence="1" id="KW-0472">Membrane</keyword>
<comment type="caution">
    <text evidence="2">The sequence shown here is derived from an EMBL/GenBank/DDBJ whole genome shotgun (WGS) entry which is preliminary data.</text>
</comment>
<sequence>MKFKDMGHRMHIRHYNSQHEWLPRLSTDTVLAAAAAAMYIPTGVLFHLFHHKEDHQLQFPGVEDYDMETVMFHQRNRSSELNDQCALGTTNTTPTEDICEKPKFESEAKVESRGDRSKRVLRWGLSFFSVAVAGFAMWVHLKDDMVILPHLVPT</sequence>